<evidence type="ECO:0000256" key="2">
    <source>
        <dbReference type="ARBA" id="ARBA00039140"/>
    </source>
</evidence>
<gene>
    <name evidence="6" type="ORF">M8523_35720</name>
</gene>
<name>A0AA41Z9Y2_9HYPH</name>
<dbReference type="Proteomes" id="UP001165667">
    <property type="component" value="Unassembled WGS sequence"/>
</dbReference>
<keyword evidence="1 4" id="KW-0378">Hydrolase</keyword>
<evidence type="ECO:0000256" key="3">
    <source>
        <dbReference type="ARBA" id="ARBA00048267"/>
    </source>
</evidence>
<dbReference type="GO" id="GO:0008984">
    <property type="term" value="F:protein-glutamate methylesterase activity"/>
    <property type="evidence" value="ECO:0007669"/>
    <property type="project" value="UniProtKB-EC"/>
</dbReference>
<keyword evidence="7" id="KW-1185">Reference proteome</keyword>
<dbReference type="GO" id="GO:0005737">
    <property type="term" value="C:cytoplasm"/>
    <property type="evidence" value="ECO:0007669"/>
    <property type="project" value="InterPro"/>
</dbReference>
<dbReference type="PANTHER" id="PTHR42872">
    <property type="entry name" value="PROTEIN-GLUTAMATE METHYLESTERASE/PROTEIN-GLUTAMINE GLUTAMINASE"/>
    <property type="match status" value="1"/>
</dbReference>
<evidence type="ECO:0000259" key="5">
    <source>
        <dbReference type="PROSITE" id="PS50122"/>
    </source>
</evidence>
<evidence type="ECO:0000256" key="1">
    <source>
        <dbReference type="ARBA" id="ARBA00022801"/>
    </source>
</evidence>
<dbReference type="Pfam" id="PF01339">
    <property type="entry name" value="CheB_methylest"/>
    <property type="match status" value="1"/>
</dbReference>
<feature type="active site" evidence="4">
    <location>
        <position position="55"/>
    </location>
</feature>
<dbReference type="InterPro" id="IPR000673">
    <property type="entry name" value="Sig_transdc_resp-reg_Me-estase"/>
</dbReference>
<dbReference type="EC" id="3.1.1.61" evidence="2"/>
<keyword evidence="4" id="KW-0145">Chemotaxis</keyword>
<dbReference type="Gene3D" id="3.40.50.180">
    <property type="entry name" value="Methylesterase CheB, C-terminal domain"/>
    <property type="match status" value="1"/>
</dbReference>
<dbReference type="RefSeq" id="WP_282589565.1">
    <property type="nucleotide sequence ID" value="NZ_JAMOIM010000110.1"/>
</dbReference>
<dbReference type="EMBL" id="JAMOIM010000110">
    <property type="protein sequence ID" value="MCW6513193.1"/>
    <property type="molecule type" value="Genomic_DNA"/>
</dbReference>
<organism evidence="6 7">
    <name type="scientific">Lichenifustis flavocetrariae</name>
    <dbReference type="NCBI Taxonomy" id="2949735"/>
    <lineage>
        <taxon>Bacteria</taxon>
        <taxon>Pseudomonadati</taxon>
        <taxon>Pseudomonadota</taxon>
        <taxon>Alphaproteobacteria</taxon>
        <taxon>Hyphomicrobiales</taxon>
        <taxon>Lichenihabitantaceae</taxon>
        <taxon>Lichenifustis</taxon>
    </lineage>
</organism>
<dbReference type="InterPro" id="IPR035909">
    <property type="entry name" value="CheB_C"/>
</dbReference>
<dbReference type="GO" id="GO:0000156">
    <property type="term" value="F:phosphorelay response regulator activity"/>
    <property type="evidence" value="ECO:0007669"/>
    <property type="project" value="InterPro"/>
</dbReference>
<feature type="active site" evidence="4">
    <location>
        <position position="148"/>
    </location>
</feature>
<dbReference type="PANTHER" id="PTHR42872:SF6">
    <property type="entry name" value="PROTEIN-GLUTAMATE METHYLESTERASE_PROTEIN-GLUTAMINE GLUTAMINASE"/>
    <property type="match status" value="1"/>
</dbReference>
<feature type="active site" evidence="4">
    <location>
        <position position="27"/>
    </location>
</feature>
<sequence length="222" mass="23569">MVPPSPLSWISEMEDYPAPWFVAIGASGGKGLSDIQAILSLLPRALKAIVLIVLHRPWDHLSHLQEVLARASLMPVRTAANGTLLEMGNAYIGAPGDHLTLAAGGFGVLVSDPFRKHRNRTIDLLFRSVAAHGGNRMIGVVLSGALDDGARGLTALHEAGGLSMVLTPTEPPDCGMPENAINYDGPIDRIGNPSDIALAICEAVSGKDRKSNRRSARECRCP</sequence>
<feature type="domain" description="CheB-type methylesterase" evidence="5">
    <location>
        <begin position="15"/>
        <end position="207"/>
    </location>
</feature>
<protein>
    <recommendedName>
        <fullName evidence="2">protein-glutamate methylesterase</fullName>
        <ecNumber evidence="2">3.1.1.61</ecNumber>
    </recommendedName>
</protein>
<evidence type="ECO:0000313" key="6">
    <source>
        <dbReference type="EMBL" id="MCW6513193.1"/>
    </source>
</evidence>
<dbReference type="AlphaFoldDB" id="A0AA41Z9Y2"/>
<evidence type="ECO:0000256" key="4">
    <source>
        <dbReference type="PROSITE-ProRule" id="PRU00050"/>
    </source>
</evidence>
<reference evidence="6" key="1">
    <citation type="submission" date="2022-05" db="EMBL/GenBank/DDBJ databases">
        <authorList>
            <person name="Pankratov T."/>
        </authorList>
    </citation>
    <scope>NUCLEOTIDE SEQUENCE</scope>
    <source>
        <strain evidence="6">BP6-180914</strain>
    </source>
</reference>
<proteinExistence type="predicted"/>
<accession>A0AA41Z9Y2</accession>
<dbReference type="PROSITE" id="PS50122">
    <property type="entry name" value="CHEB"/>
    <property type="match status" value="1"/>
</dbReference>
<dbReference type="CDD" id="cd16433">
    <property type="entry name" value="CheB"/>
    <property type="match status" value="1"/>
</dbReference>
<dbReference type="GO" id="GO:0006935">
    <property type="term" value="P:chemotaxis"/>
    <property type="evidence" value="ECO:0007669"/>
    <property type="project" value="UniProtKB-UniRule"/>
</dbReference>
<comment type="caution">
    <text evidence="6">The sequence shown here is derived from an EMBL/GenBank/DDBJ whole genome shotgun (WGS) entry which is preliminary data.</text>
</comment>
<evidence type="ECO:0000313" key="7">
    <source>
        <dbReference type="Proteomes" id="UP001165667"/>
    </source>
</evidence>
<comment type="catalytic activity">
    <reaction evidence="3">
        <text>[protein]-L-glutamate 5-O-methyl ester + H2O = L-glutamyl-[protein] + methanol + H(+)</text>
        <dbReference type="Rhea" id="RHEA:23236"/>
        <dbReference type="Rhea" id="RHEA-COMP:10208"/>
        <dbReference type="Rhea" id="RHEA-COMP:10311"/>
        <dbReference type="ChEBI" id="CHEBI:15377"/>
        <dbReference type="ChEBI" id="CHEBI:15378"/>
        <dbReference type="ChEBI" id="CHEBI:17790"/>
        <dbReference type="ChEBI" id="CHEBI:29973"/>
        <dbReference type="ChEBI" id="CHEBI:82795"/>
        <dbReference type="EC" id="3.1.1.61"/>
    </reaction>
</comment>
<dbReference type="SUPFAM" id="SSF52738">
    <property type="entry name" value="Methylesterase CheB, C-terminal domain"/>
    <property type="match status" value="1"/>
</dbReference>